<evidence type="ECO:0000256" key="2">
    <source>
        <dbReference type="ARBA" id="ARBA00022723"/>
    </source>
</evidence>
<dbReference type="FunFam" id="1.10.287.110:FF:000016">
    <property type="entry name" value="DnaJ (Hsp40) homolog, subfamily A, member 2"/>
    <property type="match status" value="1"/>
</dbReference>
<dbReference type="SUPFAM" id="SSF49493">
    <property type="entry name" value="HSP40/DnaJ peptide-binding domain"/>
    <property type="match status" value="1"/>
</dbReference>
<dbReference type="Pfam" id="PF01556">
    <property type="entry name" value="DnaJ_C"/>
    <property type="match status" value="1"/>
</dbReference>
<protein>
    <recommendedName>
        <fullName evidence="10">J domain-containing protein</fullName>
    </recommendedName>
</protein>
<name>A0A835TXR3_9PASS</name>
<feature type="region of interest" description="Disordered" evidence="9">
    <location>
        <begin position="205"/>
        <end position="250"/>
    </location>
</feature>
<dbReference type="PRINTS" id="PR00625">
    <property type="entry name" value="JDOMAIN"/>
</dbReference>
<proteinExistence type="predicted"/>
<reference evidence="12" key="3">
    <citation type="submission" date="2022-01" db="EMBL/GenBank/DDBJ databases">
        <authorList>
            <person name="Rubenstein D.R."/>
        </authorList>
    </citation>
    <scope>NUCLEOTIDE SEQUENCE</scope>
    <source>
        <strain evidence="12">SS15</strain>
        <tissue evidence="12">Liver</tissue>
    </source>
</reference>
<dbReference type="InterPro" id="IPR018253">
    <property type="entry name" value="DnaJ_domain_CS"/>
</dbReference>
<accession>A0A835TXR3</accession>
<keyword evidence="13" id="KW-1185">Reference proteome</keyword>
<evidence type="ECO:0000256" key="5">
    <source>
        <dbReference type="ARBA" id="ARBA00022833"/>
    </source>
</evidence>
<dbReference type="CDD" id="cd10747">
    <property type="entry name" value="DnaJ_C"/>
    <property type="match status" value="1"/>
</dbReference>
<evidence type="ECO:0000256" key="6">
    <source>
        <dbReference type="ARBA" id="ARBA00023186"/>
    </source>
</evidence>
<dbReference type="AlphaFoldDB" id="A0A835TXR3"/>
<dbReference type="Gene3D" id="1.10.287.110">
    <property type="entry name" value="DnaJ domain"/>
    <property type="match status" value="1"/>
</dbReference>
<dbReference type="PROSITE" id="PS00636">
    <property type="entry name" value="DNAJ_1"/>
    <property type="match status" value="1"/>
</dbReference>
<keyword evidence="3" id="KW-0677">Repeat</keyword>
<evidence type="ECO:0000313" key="13">
    <source>
        <dbReference type="Proteomes" id="UP000618051"/>
    </source>
</evidence>
<reference evidence="12 13" key="2">
    <citation type="journal article" date="2021" name="J. Hered.">
        <title>Feather Gene Expression Elucidates the Developmental Basis of Plumage Iridescence in African Starlings.</title>
        <authorList>
            <person name="Rubenstein D.R."/>
            <person name="Corvelo A."/>
            <person name="MacManes M.D."/>
            <person name="Maia R."/>
            <person name="Narzisi G."/>
            <person name="Rousaki A."/>
            <person name="Vandenabeele P."/>
            <person name="Shawkey M.D."/>
            <person name="Solomon J."/>
        </authorList>
    </citation>
    <scope>NUCLEOTIDE SEQUENCE [LARGE SCALE GENOMIC DNA]</scope>
    <source>
        <strain evidence="12">SS15</strain>
    </source>
</reference>
<evidence type="ECO:0000256" key="3">
    <source>
        <dbReference type="ARBA" id="ARBA00022737"/>
    </source>
</evidence>
<keyword evidence="6" id="KW-0143">Chaperone</keyword>
<dbReference type="OrthoDB" id="550424at2759"/>
<feature type="non-terminal residue" evidence="11">
    <location>
        <position position="250"/>
    </location>
</feature>
<feature type="domain" description="J" evidence="10">
    <location>
        <begin position="1"/>
        <end position="44"/>
    </location>
</feature>
<reference evidence="11" key="1">
    <citation type="submission" date="2020-10" db="EMBL/GenBank/DDBJ databases">
        <title>Feather gene expression reveals the developmental basis of iridescence in African starlings.</title>
        <authorList>
            <person name="Rubenstein D.R."/>
        </authorList>
    </citation>
    <scope>NUCLEOTIDE SEQUENCE</scope>
    <source>
        <strain evidence="11">SS15</strain>
        <tissue evidence="11">Liver</tissue>
    </source>
</reference>
<dbReference type="InterPro" id="IPR001623">
    <property type="entry name" value="DnaJ_domain"/>
</dbReference>
<keyword evidence="1" id="KW-0488">Methylation</keyword>
<evidence type="ECO:0000256" key="7">
    <source>
        <dbReference type="ARBA" id="ARBA00023288"/>
    </source>
</evidence>
<evidence type="ECO:0000256" key="8">
    <source>
        <dbReference type="ARBA" id="ARBA00023289"/>
    </source>
</evidence>
<dbReference type="Pfam" id="PF00226">
    <property type="entry name" value="DnaJ"/>
    <property type="match status" value="1"/>
</dbReference>
<dbReference type="PROSITE" id="PS50076">
    <property type="entry name" value="DNAJ_2"/>
    <property type="match status" value="1"/>
</dbReference>
<dbReference type="InterPro" id="IPR044713">
    <property type="entry name" value="DNJA1/2-like"/>
</dbReference>
<dbReference type="SUPFAM" id="SSF46565">
    <property type="entry name" value="Chaperone J-domain"/>
    <property type="match status" value="1"/>
</dbReference>
<dbReference type="InterPro" id="IPR008971">
    <property type="entry name" value="HSP40/DnaJ_pept-bd"/>
</dbReference>
<dbReference type="FunFam" id="2.60.260.20:FF:000003">
    <property type="entry name" value="DnaJ subfamily A member 2"/>
    <property type="match status" value="1"/>
</dbReference>
<dbReference type="GO" id="GO:0008270">
    <property type="term" value="F:zinc ion binding"/>
    <property type="evidence" value="ECO:0007669"/>
    <property type="project" value="UniProtKB-KW"/>
</dbReference>
<gene>
    <name evidence="12" type="ORF">IHE44_0002262</name>
    <name evidence="11" type="ORF">IHE44_010963</name>
</gene>
<evidence type="ECO:0000313" key="11">
    <source>
        <dbReference type="EMBL" id="KAG0121488.1"/>
    </source>
</evidence>
<keyword evidence="2" id="KW-0479">Metal-binding</keyword>
<dbReference type="GO" id="GO:0030544">
    <property type="term" value="F:Hsp70 protein binding"/>
    <property type="evidence" value="ECO:0007669"/>
    <property type="project" value="InterPro"/>
</dbReference>
<evidence type="ECO:0000256" key="1">
    <source>
        <dbReference type="ARBA" id="ARBA00022481"/>
    </source>
</evidence>
<comment type="caution">
    <text evidence="11">The sequence shown here is derived from an EMBL/GenBank/DDBJ whole genome shotgun (WGS) entry which is preliminary data.</text>
</comment>
<dbReference type="Gene3D" id="2.60.260.20">
    <property type="entry name" value="Urease metallochaperone UreE, N-terminal domain"/>
    <property type="match status" value="1"/>
</dbReference>
<dbReference type="SMART" id="SM00271">
    <property type="entry name" value="DnaJ"/>
    <property type="match status" value="1"/>
</dbReference>
<evidence type="ECO:0000256" key="4">
    <source>
        <dbReference type="ARBA" id="ARBA00022771"/>
    </source>
</evidence>
<keyword evidence="7" id="KW-0449">Lipoprotein</keyword>
<dbReference type="EMBL" id="JADDUC020000012">
    <property type="protein sequence ID" value="KAI1235400.1"/>
    <property type="molecule type" value="Genomic_DNA"/>
</dbReference>
<dbReference type="EMBL" id="JADDUC010000049">
    <property type="protein sequence ID" value="KAG0121488.1"/>
    <property type="molecule type" value="Genomic_DNA"/>
</dbReference>
<organism evidence="11">
    <name type="scientific">Lamprotornis superbus</name>
    <dbReference type="NCBI Taxonomy" id="245042"/>
    <lineage>
        <taxon>Eukaryota</taxon>
        <taxon>Metazoa</taxon>
        <taxon>Chordata</taxon>
        <taxon>Craniata</taxon>
        <taxon>Vertebrata</taxon>
        <taxon>Euteleostomi</taxon>
        <taxon>Archelosauria</taxon>
        <taxon>Archosauria</taxon>
        <taxon>Dinosauria</taxon>
        <taxon>Saurischia</taxon>
        <taxon>Theropoda</taxon>
        <taxon>Coelurosauria</taxon>
        <taxon>Aves</taxon>
        <taxon>Neognathae</taxon>
        <taxon>Neoaves</taxon>
        <taxon>Telluraves</taxon>
        <taxon>Australaves</taxon>
        <taxon>Passeriformes</taxon>
        <taxon>Sturnidae</taxon>
        <taxon>Lamprotornis</taxon>
    </lineage>
</organism>
<keyword evidence="5" id="KW-0862">Zinc</keyword>
<dbReference type="PANTHER" id="PTHR43888">
    <property type="entry name" value="DNAJ-LIKE-2, ISOFORM A-RELATED"/>
    <property type="match status" value="1"/>
</dbReference>
<dbReference type="InterPro" id="IPR002939">
    <property type="entry name" value="DnaJ_C"/>
</dbReference>
<sequence length="250" mass="28459">AYRKLAKEYHPDKNPNAGDKFKEISFAYEVLSNPEKRELYDRYGEQGLREGSGSSGMDDIFSHIFGGGLFNFMGGQSRSRNGRRRGEDMVHPLKWFKVFQRDVNDLHMTHKIGLVEALCGFQFTFKHLDGRQIVVKYPPGKVIEPGCVRVVRGEGMPQYRNPFEKGDLYIKFDVQFPENNWISPEKLSELEDLLPARPEFPNVIGDAEEVDLQEFDTTRGSGGGQRREAYNDSSDEESSHHGPGVQCAHQ</sequence>
<keyword evidence="8" id="KW-0636">Prenylation</keyword>
<dbReference type="GO" id="GO:0006457">
    <property type="term" value="P:protein folding"/>
    <property type="evidence" value="ECO:0007669"/>
    <property type="project" value="InterPro"/>
</dbReference>
<evidence type="ECO:0000259" key="10">
    <source>
        <dbReference type="PROSITE" id="PS50076"/>
    </source>
</evidence>
<dbReference type="CDD" id="cd06257">
    <property type="entry name" value="DnaJ"/>
    <property type="match status" value="1"/>
</dbReference>
<keyword evidence="4" id="KW-0863">Zinc-finger</keyword>
<dbReference type="InterPro" id="IPR036869">
    <property type="entry name" value="J_dom_sf"/>
</dbReference>
<dbReference type="Proteomes" id="UP000618051">
    <property type="component" value="Unassembled WGS sequence"/>
</dbReference>
<dbReference type="GO" id="GO:0051082">
    <property type="term" value="F:unfolded protein binding"/>
    <property type="evidence" value="ECO:0007669"/>
    <property type="project" value="InterPro"/>
</dbReference>
<evidence type="ECO:0000313" key="12">
    <source>
        <dbReference type="EMBL" id="KAI1235400.1"/>
    </source>
</evidence>
<evidence type="ECO:0000256" key="9">
    <source>
        <dbReference type="SAM" id="MobiDB-lite"/>
    </source>
</evidence>